<evidence type="ECO:0000256" key="1">
    <source>
        <dbReference type="SAM" id="Phobius"/>
    </source>
</evidence>
<name>A0A8D5AIV0_9GAMM</name>
<accession>A0A8D5AIV0</accession>
<dbReference type="AlphaFoldDB" id="A0A8D5AIV0"/>
<dbReference type="KEGG" id="moz:MoryE10_07300"/>
<dbReference type="RefSeq" id="WP_221048238.1">
    <property type="nucleotide sequence ID" value="NZ_AP019782.1"/>
</dbReference>
<feature type="transmembrane region" description="Helical" evidence="1">
    <location>
        <begin position="138"/>
        <end position="155"/>
    </location>
</feature>
<gene>
    <name evidence="2" type="ORF">MoryE10_07300</name>
</gene>
<feature type="transmembrane region" description="Helical" evidence="1">
    <location>
        <begin position="183"/>
        <end position="201"/>
    </location>
</feature>
<sequence length="415" mass="44493">MNHPYASPGSSLRQRWAASLGVEKPDSPAHWLLRLFFVPAASGPAAYGWVNRLARHLGVSNPRDELEWLLRLLILPPQQAQPKQAAHPTWRLPAWLRLSLTLADRWEEWLAGLPWNKSASVLEQVAAGATDHGGLPRGLFAVLAAIAMALGATIPLSNRDQLTYALLLWLAAWLIRRMPGRLATTALVSLSALASLRYGWWRMDATLEMGFDEAALAGYILLAAESCFYLTVGREFAGHLTGSAYAGQPESSGVAADFCRGFPRLAFLCTPLAYLFFELPIIAAPAATFVLYAVPHLLLALVASARLRGETRHPIGTTLYGMIQSLAASGASAHNDSADAGPRPSRLYLALLGLNLGGWAVGLVRWYFQDGDDGGALSLYLAWAGVNLAILGSSVGLAAAGRRKLKTGAGPVTDA</sequence>
<keyword evidence="1" id="KW-1133">Transmembrane helix</keyword>
<keyword evidence="3" id="KW-1185">Reference proteome</keyword>
<proteinExistence type="predicted"/>
<dbReference type="Proteomes" id="UP000824988">
    <property type="component" value="Chromosome"/>
</dbReference>
<feature type="transmembrane region" description="Helical" evidence="1">
    <location>
        <begin position="380"/>
        <end position="400"/>
    </location>
</feature>
<keyword evidence="1" id="KW-0472">Membrane</keyword>
<evidence type="ECO:0000313" key="2">
    <source>
        <dbReference type="EMBL" id="BBL70124.1"/>
    </source>
</evidence>
<feature type="transmembrane region" description="Helical" evidence="1">
    <location>
        <begin position="31"/>
        <end position="50"/>
    </location>
</feature>
<protein>
    <submittedName>
        <fullName evidence="2">Uncharacterized protein</fullName>
    </submittedName>
</protein>
<reference evidence="2" key="1">
    <citation type="submission" date="2019-06" db="EMBL/GenBank/DDBJ databases">
        <title>Complete genome sequence of Methylogaea oryzae strain JCM16910.</title>
        <authorList>
            <person name="Asakawa S."/>
        </authorList>
    </citation>
    <scope>NUCLEOTIDE SEQUENCE</scope>
    <source>
        <strain evidence="2">E10</strain>
    </source>
</reference>
<dbReference type="EMBL" id="AP019782">
    <property type="protein sequence ID" value="BBL70124.1"/>
    <property type="molecule type" value="Genomic_DNA"/>
</dbReference>
<organism evidence="2 3">
    <name type="scientific">Methylogaea oryzae</name>
    <dbReference type="NCBI Taxonomy" id="1295382"/>
    <lineage>
        <taxon>Bacteria</taxon>
        <taxon>Pseudomonadati</taxon>
        <taxon>Pseudomonadota</taxon>
        <taxon>Gammaproteobacteria</taxon>
        <taxon>Methylococcales</taxon>
        <taxon>Methylococcaceae</taxon>
        <taxon>Methylogaea</taxon>
    </lineage>
</organism>
<feature type="transmembrane region" description="Helical" evidence="1">
    <location>
        <begin position="281"/>
        <end position="303"/>
    </location>
</feature>
<keyword evidence="1" id="KW-0812">Transmembrane</keyword>
<feature type="transmembrane region" description="Helical" evidence="1">
    <location>
        <begin position="347"/>
        <end position="368"/>
    </location>
</feature>
<evidence type="ECO:0000313" key="3">
    <source>
        <dbReference type="Proteomes" id="UP000824988"/>
    </source>
</evidence>